<keyword evidence="5" id="KW-0862">Zinc</keyword>
<dbReference type="GO" id="GO:0004222">
    <property type="term" value="F:metalloendopeptidase activity"/>
    <property type="evidence" value="ECO:0007669"/>
    <property type="project" value="InterPro"/>
</dbReference>
<keyword evidence="2" id="KW-0645">Protease</keyword>
<dbReference type="InParanoid" id="S8EYG5"/>
<feature type="domain" description="Coenzyme PQQ synthesis protein F-like C-terminal lobe" evidence="11">
    <location>
        <begin position="827"/>
        <end position="925"/>
    </location>
</feature>
<proteinExistence type="inferred from homology"/>
<name>S8EYG5_FOMSC</name>
<dbReference type="PANTHER" id="PTHR43690">
    <property type="entry name" value="NARDILYSIN"/>
    <property type="match status" value="1"/>
</dbReference>
<organism evidence="12 13">
    <name type="scientific">Fomitopsis schrenkii</name>
    <name type="common">Brown rot fungus</name>
    <dbReference type="NCBI Taxonomy" id="2126942"/>
    <lineage>
        <taxon>Eukaryota</taxon>
        <taxon>Fungi</taxon>
        <taxon>Dikarya</taxon>
        <taxon>Basidiomycota</taxon>
        <taxon>Agaricomycotina</taxon>
        <taxon>Agaricomycetes</taxon>
        <taxon>Polyporales</taxon>
        <taxon>Fomitopsis</taxon>
    </lineage>
</organism>
<dbReference type="PANTHER" id="PTHR43690:SF18">
    <property type="entry name" value="INSULIN-DEGRADING ENZYME-RELATED"/>
    <property type="match status" value="1"/>
</dbReference>
<dbReference type="InterPro" id="IPR011249">
    <property type="entry name" value="Metalloenz_LuxS/M16"/>
</dbReference>
<dbReference type="EMBL" id="KE504227">
    <property type="protein sequence ID" value="EPS94625.1"/>
    <property type="molecule type" value="Genomic_DNA"/>
</dbReference>
<dbReference type="Pfam" id="PF22456">
    <property type="entry name" value="PqqF-like_C_4"/>
    <property type="match status" value="1"/>
</dbReference>
<dbReference type="STRING" id="743788.S8EYG5"/>
<dbReference type="InterPro" id="IPR011765">
    <property type="entry name" value="Pept_M16_N"/>
</dbReference>
<evidence type="ECO:0000256" key="1">
    <source>
        <dbReference type="ARBA" id="ARBA00007261"/>
    </source>
</evidence>
<feature type="domain" description="Peptidase M16 middle/third" evidence="10">
    <location>
        <begin position="415"/>
        <end position="719"/>
    </location>
</feature>
<dbReference type="Gene3D" id="3.30.830.10">
    <property type="entry name" value="Metalloenzyme, LuxS/M16 peptidase-like"/>
    <property type="match status" value="4"/>
</dbReference>
<evidence type="ECO:0000259" key="11">
    <source>
        <dbReference type="Pfam" id="PF22456"/>
    </source>
</evidence>
<reference evidence="12 13" key="1">
    <citation type="journal article" date="2012" name="Science">
        <title>The Paleozoic origin of enzymatic lignin decomposition reconstructed from 31 fungal genomes.</title>
        <authorList>
            <person name="Floudas D."/>
            <person name="Binder M."/>
            <person name="Riley R."/>
            <person name="Barry K."/>
            <person name="Blanchette R.A."/>
            <person name="Henrissat B."/>
            <person name="Martinez A.T."/>
            <person name="Otillar R."/>
            <person name="Spatafora J.W."/>
            <person name="Yadav J.S."/>
            <person name="Aerts A."/>
            <person name="Benoit I."/>
            <person name="Boyd A."/>
            <person name="Carlson A."/>
            <person name="Copeland A."/>
            <person name="Coutinho P.M."/>
            <person name="de Vries R.P."/>
            <person name="Ferreira P."/>
            <person name="Findley K."/>
            <person name="Foster B."/>
            <person name="Gaskell J."/>
            <person name="Glotzer D."/>
            <person name="Gorecki P."/>
            <person name="Heitman J."/>
            <person name="Hesse C."/>
            <person name="Hori C."/>
            <person name="Igarashi K."/>
            <person name="Jurgens J.A."/>
            <person name="Kallen N."/>
            <person name="Kersten P."/>
            <person name="Kohler A."/>
            <person name="Kuees U."/>
            <person name="Kumar T.K.A."/>
            <person name="Kuo A."/>
            <person name="LaButti K."/>
            <person name="Larrondo L.F."/>
            <person name="Lindquist E."/>
            <person name="Ling A."/>
            <person name="Lombard V."/>
            <person name="Lucas S."/>
            <person name="Lundell T."/>
            <person name="Martin R."/>
            <person name="McLaughlin D.J."/>
            <person name="Morgenstern I."/>
            <person name="Morin E."/>
            <person name="Murat C."/>
            <person name="Nagy L.G."/>
            <person name="Nolan M."/>
            <person name="Ohm R.A."/>
            <person name="Patyshakuliyeva A."/>
            <person name="Rokas A."/>
            <person name="Ruiz-Duenas F.J."/>
            <person name="Sabat G."/>
            <person name="Salamov A."/>
            <person name="Samejima M."/>
            <person name="Schmutz J."/>
            <person name="Slot J.C."/>
            <person name="St John F."/>
            <person name="Stenlid J."/>
            <person name="Sun H."/>
            <person name="Sun S."/>
            <person name="Syed K."/>
            <person name="Tsang A."/>
            <person name="Wiebenga A."/>
            <person name="Young D."/>
            <person name="Pisabarro A."/>
            <person name="Eastwood D.C."/>
            <person name="Martin F."/>
            <person name="Cullen D."/>
            <person name="Grigoriev I.V."/>
            <person name="Hibbett D.S."/>
        </authorList>
    </citation>
    <scope>NUCLEOTIDE SEQUENCE</scope>
    <source>
        <strain evidence="13">FP-58527</strain>
    </source>
</reference>
<dbReference type="InterPro" id="IPR032632">
    <property type="entry name" value="Peptidase_M16_M"/>
</dbReference>
<keyword evidence="4" id="KW-0378">Hydrolase</keyword>
<dbReference type="FunFam" id="3.30.830.10:FF:000003">
    <property type="entry name" value="Insulin-degrading enzyme"/>
    <property type="match status" value="1"/>
</dbReference>
<evidence type="ECO:0000256" key="4">
    <source>
        <dbReference type="ARBA" id="ARBA00022801"/>
    </source>
</evidence>
<dbReference type="GO" id="GO:0043171">
    <property type="term" value="P:peptide catabolic process"/>
    <property type="evidence" value="ECO:0007669"/>
    <property type="project" value="TreeGrafter"/>
</dbReference>
<dbReference type="OrthoDB" id="952271at2759"/>
<dbReference type="HOGENOM" id="CLU_004639_1_1_1"/>
<evidence type="ECO:0000313" key="12">
    <source>
        <dbReference type="EMBL" id="EPS94625.1"/>
    </source>
</evidence>
<evidence type="ECO:0000256" key="7">
    <source>
        <dbReference type="RuleBase" id="RU004447"/>
    </source>
</evidence>
<feature type="domain" description="Peptidase M16 C-terminal" evidence="9">
    <location>
        <begin position="227"/>
        <end position="409"/>
    </location>
</feature>
<evidence type="ECO:0000313" key="13">
    <source>
        <dbReference type="Proteomes" id="UP000015241"/>
    </source>
</evidence>
<dbReference type="Proteomes" id="UP000015241">
    <property type="component" value="Unassembled WGS sequence"/>
</dbReference>
<gene>
    <name evidence="12" type="ORF">FOMPIDRAFT_63118</name>
</gene>
<evidence type="ECO:0000256" key="5">
    <source>
        <dbReference type="ARBA" id="ARBA00022833"/>
    </source>
</evidence>
<evidence type="ECO:0000256" key="6">
    <source>
        <dbReference type="ARBA" id="ARBA00023049"/>
    </source>
</evidence>
<accession>S8EYG5</accession>
<comment type="similarity">
    <text evidence="1 7">Belongs to the peptidase M16 family.</text>
</comment>
<dbReference type="InterPro" id="IPR007863">
    <property type="entry name" value="Peptidase_M16_C"/>
</dbReference>
<dbReference type="eggNOG" id="KOG0959">
    <property type="taxonomic scope" value="Eukaryota"/>
</dbReference>
<dbReference type="AlphaFoldDB" id="S8EYG5"/>
<dbReference type="GO" id="GO:0005829">
    <property type="term" value="C:cytosol"/>
    <property type="evidence" value="ECO:0007669"/>
    <property type="project" value="TreeGrafter"/>
</dbReference>
<evidence type="ECO:0000259" key="10">
    <source>
        <dbReference type="Pfam" id="PF16187"/>
    </source>
</evidence>
<evidence type="ECO:0000256" key="3">
    <source>
        <dbReference type="ARBA" id="ARBA00022723"/>
    </source>
</evidence>
<dbReference type="SUPFAM" id="SSF63411">
    <property type="entry name" value="LuxS/MPP-like metallohydrolase"/>
    <property type="match status" value="4"/>
</dbReference>
<keyword evidence="13" id="KW-1185">Reference proteome</keyword>
<evidence type="ECO:0000259" key="9">
    <source>
        <dbReference type="Pfam" id="PF05193"/>
    </source>
</evidence>
<dbReference type="InterPro" id="IPR050626">
    <property type="entry name" value="Peptidase_M16"/>
</dbReference>
<dbReference type="Pfam" id="PF00675">
    <property type="entry name" value="Peptidase_M16"/>
    <property type="match status" value="1"/>
</dbReference>
<keyword evidence="3" id="KW-0479">Metal-binding</keyword>
<dbReference type="Pfam" id="PF16187">
    <property type="entry name" value="Peptidase_M16_M"/>
    <property type="match status" value="1"/>
</dbReference>
<protein>
    <submittedName>
        <fullName evidence="12">Uncharacterized protein</fullName>
    </submittedName>
</protein>
<feature type="domain" description="Peptidase M16 N-terminal" evidence="8">
    <location>
        <begin position="44"/>
        <end position="169"/>
    </location>
</feature>
<dbReference type="FunCoup" id="S8EYG5">
    <property type="interactions" value="438"/>
</dbReference>
<dbReference type="InterPro" id="IPR054734">
    <property type="entry name" value="PqqF-like_C_4"/>
</dbReference>
<evidence type="ECO:0000259" key="8">
    <source>
        <dbReference type="Pfam" id="PF00675"/>
    </source>
</evidence>
<sequence>MANWTPLRSQDENYGYAVLEDAIQKPDLDNRDYRSIELDNGLRALLVHDAGAEKAAACLTVQVGAMFDPPDVQGIAHFCEHLLLKGTDQFPEENDFFAYITSHGGSKNAATGAAMTKYWFSIGSSHLPGGIARLAAFFHAPLFTESLTKREIYAVDSEHRRNMQTDARRVFMIDKMHGTPGHPYTMFQTGCVESITEAARKEVGLSGLKETRTEGDVDDEQPVWRRTRERLVEWWKSQYCAGRMTLVVLGTESLDELTNMIVPLFSPINNLGLDPRPVITTPIWGAEEQGSIIYVKTVKDNTVLSLKFILPDQLRHYRSKPARVLAHLLGHEGPGSVCAYLRRNGWVDHRAVSTAAVSENASVQYLRITCHLTREGYAHYKDVLAAFYDYLALLRASPIAPYHFDELRRMSAINFRFQEKMQPHTYVGWLARELACPYPPSEVLGASELFLEWDESAVRELLDNYLLPEKGRVILEAREHPEVPSDAWQTERWYGAEYRVRRQDEDVLKKASGIPLACRHVLTGNALQTRGPGDNKELYLPGPNEFIPNDLSVNKQDVLSMPEQAPTCIHRSPLSALWFKKDDQFWVPRASARLDFRSPLAYGTPRQCVLSRIVSDLVEDALSEVAYDAYLAGFDYDVTNYRRGMQISVSGYSDKLDVVVGTITRYFRDLQVDLKKLDVVKEQVTRAYENFYLGQPSNLAEEFAEWAMTDTIWTPADRLPEIPLISVEDVEIHHKELLSKLHIEALVTGNLRPDQAVTLINAVEDTLRARPCLPHERFVSRALVVPAGANVILRKQHANPQEQNSSLSYCCQFGERADDALRPMLSLLVHIIHEPAFDQLRTQEQLGYVVSTSTRIAASAMALGIKIQSTRAPWFLEERVEAFLEQFRDTLAGMSQDDFEAKKDGLIIKLLERPKNLYEETVSFWGQIREGYYDFLRKQRDASAIKAISLDEVLKTYDALIRPSSGRDTRKKVSVQLVSQQLKESASVQENVLVLDDESLIPYKAGLGCYPAPGPIDGVPGRNNVTEMRANL</sequence>
<dbReference type="GO" id="GO:0051603">
    <property type="term" value="P:proteolysis involved in protein catabolic process"/>
    <property type="evidence" value="ECO:0007669"/>
    <property type="project" value="TreeGrafter"/>
</dbReference>
<dbReference type="PROSITE" id="PS00143">
    <property type="entry name" value="INSULINASE"/>
    <property type="match status" value="1"/>
</dbReference>
<dbReference type="InterPro" id="IPR001431">
    <property type="entry name" value="Pept_M16_Zn_BS"/>
</dbReference>
<dbReference type="GO" id="GO:0046872">
    <property type="term" value="F:metal ion binding"/>
    <property type="evidence" value="ECO:0007669"/>
    <property type="project" value="UniProtKB-KW"/>
</dbReference>
<dbReference type="FunFam" id="3.30.830.10:FF:000005">
    <property type="entry name" value="nardilysin isoform X1"/>
    <property type="match status" value="1"/>
</dbReference>
<keyword evidence="6" id="KW-0482">Metalloprotease</keyword>
<dbReference type="Pfam" id="PF05193">
    <property type="entry name" value="Peptidase_M16_C"/>
    <property type="match status" value="1"/>
</dbReference>
<evidence type="ECO:0000256" key="2">
    <source>
        <dbReference type="ARBA" id="ARBA00022670"/>
    </source>
</evidence>
<dbReference type="GO" id="GO:0005739">
    <property type="term" value="C:mitochondrion"/>
    <property type="evidence" value="ECO:0007669"/>
    <property type="project" value="TreeGrafter"/>
</dbReference>